<dbReference type="PANTHER" id="PTHR42708:SF1">
    <property type="entry name" value="GLIDING MOTILITY PROTEIN MGLA"/>
    <property type="match status" value="1"/>
</dbReference>
<dbReference type="InterPro" id="IPR027417">
    <property type="entry name" value="P-loop_NTPase"/>
</dbReference>
<dbReference type="AlphaFoldDB" id="A0A931GN02"/>
<gene>
    <name evidence="6" type="ORF">IW256_007926</name>
</gene>
<organism evidence="6 7">
    <name type="scientific">Actinomadura viridis</name>
    <dbReference type="NCBI Taxonomy" id="58110"/>
    <lineage>
        <taxon>Bacteria</taxon>
        <taxon>Bacillati</taxon>
        <taxon>Actinomycetota</taxon>
        <taxon>Actinomycetes</taxon>
        <taxon>Streptosporangiales</taxon>
        <taxon>Thermomonosporaceae</taxon>
        <taxon>Actinomadura</taxon>
    </lineage>
</organism>
<dbReference type="Gene3D" id="3.40.50.300">
    <property type="entry name" value="P-loop containing nucleotide triphosphate hydrolases"/>
    <property type="match status" value="1"/>
</dbReference>
<accession>A0A931GN02</accession>
<dbReference type="EMBL" id="JADOUA010000001">
    <property type="protein sequence ID" value="MBG6093813.1"/>
    <property type="molecule type" value="Genomic_DNA"/>
</dbReference>
<proteinExistence type="inferred from homology"/>
<evidence type="ECO:0000313" key="6">
    <source>
        <dbReference type="EMBL" id="MBG6093813.1"/>
    </source>
</evidence>
<dbReference type="InterPro" id="IPR004130">
    <property type="entry name" value="Gpn"/>
</dbReference>
<comment type="similarity">
    <text evidence="1">Belongs to the GPN-loop GTPase family.</text>
</comment>
<evidence type="ECO:0000256" key="3">
    <source>
        <dbReference type="ARBA" id="ARBA00022801"/>
    </source>
</evidence>
<keyword evidence="3" id="KW-0378">Hydrolase</keyword>
<feature type="region of interest" description="Disordered" evidence="5">
    <location>
        <begin position="1"/>
        <end position="46"/>
    </location>
</feature>
<keyword evidence="6" id="KW-0675">Receptor</keyword>
<evidence type="ECO:0000256" key="1">
    <source>
        <dbReference type="ARBA" id="ARBA00005290"/>
    </source>
</evidence>
<protein>
    <submittedName>
        <fullName evidence="6">Signal recognition particle receptor subunit beta</fullName>
    </submittedName>
</protein>
<keyword evidence="4" id="KW-0342">GTP-binding</keyword>
<dbReference type="GO" id="GO:0005525">
    <property type="term" value="F:GTP binding"/>
    <property type="evidence" value="ECO:0007669"/>
    <property type="project" value="UniProtKB-KW"/>
</dbReference>
<keyword evidence="2" id="KW-0547">Nucleotide-binding</keyword>
<dbReference type="PANTHER" id="PTHR42708">
    <property type="entry name" value="ATP/GTP-BINDING PROTEIN-RELATED"/>
    <property type="match status" value="1"/>
</dbReference>
<reference evidence="6" key="1">
    <citation type="submission" date="2020-11" db="EMBL/GenBank/DDBJ databases">
        <title>Sequencing the genomes of 1000 actinobacteria strains.</title>
        <authorList>
            <person name="Klenk H.-P."/>
        </authorList>
    </citation>
    <scope>NUCLEOTIDE SEQUENCE</scope>
    <source>
        <strain evidence="6">DSM 43175</strain>
    </source>
</reference>
<evidence type="ECO:0000256" key="5">
    <source>
        <dbReference type="SAM" id="MobiDB-lite"/>
    </source>
</evidence>
<name>A0A931GN02_9ACTN</name>
<dbReference type="InterPro" id="IPR052705">
    <property type="entry name" value="Gliding_Motility_GTPase"/>
</dbReference>
<dbReference type="Proteomes" id="UP000614047">
    <property type="component" value="Unassembled WGS sequence"/>
</dbReference>
<dbReference type="CDD" id="cd00882">
    <property type="entry name" value="Ras_like_GTPase"/>
    <property type="match status" value="1"/>
</dbReference>
<feature type="compositionally biased region" description="Low complexity" evidence="5">
    <location>
        <begin position="20"/>
        <end position="32"/>
    </location>
</feature>
<evidence type="ECO:0000256" key="2">
    <source>
        <dbReference type="ARBA" id="ARBA00022741"/>
    </source>
</evidence>
<dbReference type="SUPFAM" id="SSF52540">
    <property type="entry name" value="P-loop containing nucleoside triphosphate hydrolases"/>
    <property type="match status" value="1"/>
</dbReference>
<dbReference type="RefSeq" id="WP_197015823.1">
    <property type="nucleotide sequence ID" value="NZ_BAABES010000003.1"/>
</dbReference>
<evidence type="ECO:0000256" key="4">
    <source>
        <dbReference type="ARBA" id="ARBA00023134"/>
    </source>
</evidence>
<comment type="caution">
    <text evidence="6">The sequence shown here is derived from an EMBL/GenBank/DDBJ whole genome shotgun (WGS) entry which is preliminary data.</text>
</comment>
<dbReference type="Pfam" id="PF03029">
    <property type="entry name" value="ATP_bind_1"/>
    <property type="match status" value="1"/>
</dbReference>
<dbReference type="GO" id="GO:0016787">
    <property type="term" value="F:hydrolase activity"/>
    <property type="evidence" value="ECO:0007669"/>
    <property type="project" value="UniProtKB-KW"/>
</dbReference>
<evidence type="ECO:0000313" key="7">
    <source>
        <dbReference type="Proteomes" id="UP000614047"/>
    </source>
</evidence>
<sequence length="238" mass="24311">MAYATSDPGAPGPAPGGPAAPGTAAPGTASPGAAPPPAAPSNERVPYLPGTVARTAKILVVGDFGVGKTSLIGSVSEIDPLRTEEPMTQASVGVDDLAHLSGKTTTTVAMDFGRLTLNPGLALYLFGTPGQRRFWSMWAGLAEGAVGVLVLVDSRRLAGSFDVLDQIETHVPAPFAVAVNHFPDTPRHAPGELRKALDLLPETPIVDCNALDRASSVGALTALVGHAVELRTGRGQDA</sequence>
<keyword evidence="7" id="KW-1185">Reference proteome</keyword>